<gene>
    <name evidence="6" type="primary">LOC110745652</name>
</gene>
<keyword evidence="1" id="KW-0813">Transport</keyword>
<dbReference type="PANTHER" id="PTHR45651:SF68">
    <property type="entry name" value="ION TRANSPORT DOMAIN-CONTAINING PROTEIN"/>
    <property type="match status" value="1"/>
</dbReference>
<dbReference type="PROSITE" id="PS50042">
    <property type="entry name" value="CNMP_BINDING_3"/>
    <property type="match status" value="1"/>
</dbReference>
<dbReference type="InterPro" id="IPR000595">
    <property type="entry name" value="cNMP-bd_dom"/>
</dbReference>
<organism evidence="5 6">
    <name type="scientific">Prunus avium</name>
    <name type="common">Cherry</name>
    <name type="synonym">Cerasus avium</name>
    <dbReference type="NCBI Taxonomy" id="42229"/>
    <lineage>
        <taxon>Eukaryota</taxon>
        <taxon>Viridiplantae</taxon>
        <taxon>Streptophyta</taxon>
        <taxon>Embryophyta</taxon>
        <taxon>Tracheophyta</taxon>
        <taxon>Spermatophyta</taxon>
        <taxon>Magnoliopsida</taxon>
        <taxon>eudicotyledons</taxon>
        <taxon>Gunneridae</taxon>
        <taxon>Pentapetalae</taxon>
        <taxon>rosids</taxon>
        <taxon>fabids</taxon>
        <taxon>Rosales</taxon>
        <taxon>Rosaceae</taxon>
        <taxon>Amygdaloideae</taxon>
        <taxon>Amygdaleae</taxon>
        <taxon>Prunus</taxon>
    </lineage>
</organism>
<sequence>MANPEVTLVVENPEEKAEVTSLVEKSEEKAEVIPLVEKSEEKTKVTSLVENPDVEQGIARKSDSNSKSTSSMSENSKGTILCVGCCIIVGLVVAIFALITGAIESIFLLMELPFHWIYPKWKKIFVISCVFAVLLDPLFLYIPIIKEDMKCIQMDKRLNKTAFALRSVTDFSYFVDIIVQFYEFQTIWLSYILIDILAILPLPQVVILILFSKGRGSLNTRKLMNSLALLQYVPRVLRIYFSCKELKGSPDGNIKLWIKGVLNFFLYILASHVLGAFWYFFAIQRMTTCWKIACRTGNRCESNTNFVCEDNQFRNTTLLNDLCPINSPNVTLFDFGIFVDVLQSGISESTNHPQKFSNCFWWGLRNLSSLGSNLQPSISTWENLFAAFISVIGLLLFLYLIGNLQTYMQSDAARVEARKHKIKFEKKLDKKGTEIEKWLSKNVIIPESAKDNLKSKIMKKVKQELEQDRDVDVEKILSILPSELQTYINSRMIWKKLKAVPKLQSMDEEVLKAMSKHMTLKKYAANSYIIKENEPLGMMLLIVDGVVKVESSSSSNEVSSRLLETGHFYGEELLDWVKVSLFPSLLPLSTSAALAVNDVEARLLMASDLCAVAAFYCEHFSESTFRPPPVDVRFNRLGLANLPYESTLHIQG</sequence>
<feature type="transmembrane region" description="Helical" evidence="3">
    <location>
        <begin position="261"/>
        <end position="281"/>
    </location>
</feature>
<dbReference type="GO" id="GO:0016020">
    <property type="term" value="C:membrane"/>
    <property type="evidence" value="ECO:0007669"/>
    <property type="project" value="UniProtKB-SubCell"/>
</dbReference>
<feature type="transmembrane region" description="Helical" evidence="3">
    <location>
        <begin position="188"/>
        <end position="211"/>
    </location>
</feature>
<keyword evidence="5" id="KW-1185">Reference proteome</keyword>
<evidence type="ECO:0000313" key="6">
    <source>
        <dbReference type="RefSeq" id="XP_021801467.1"/>
    </source>
</evidence>
<dbReference type="GO" id="GO:0005216">
    <property type="term" value="F:monoatomic ion channel activity"/>
    <property type="evidence" value="ECO:0007669"/>
    <property type="project" value="InterPro"/>
</dbReference>
<reference evidence="6" key="1">
    <citation type="submission" date="2025-08" db="UniProtKB">
        <authorList>
            <consortium name="RefSeq"/>
        </authorList>
    </citation>
    <scope>IDENTIFICATION</scope>
</reference>
<dbReference type="Gene3D" id="1.10.287.70">
    <property type="match status" value="1"/>
</dbReference>
<dbReference type="InterPro" id="IPR018490">
    <property type="entry name" value="cNMP-bd_dom_sf"/>
</dbReference>
<evidence type="ECO:0000313" key="5">
    <source>
        <dbReference type="Proteomes" id="UP000515124"/>
    </source>
</evidence>
<dbReference type="AlphaFoldDB" id="A0A6P5RF66"/>
<keyword evidence="3" id="KW-0472">Membrane</keyword>
<dbReference type="SUPFAM" id="SSF81324">
    <property type="entry name" value="Voltage-gated potassium channels"/>
    <property type="match status" value="1"/>
</dbReference>
<dbReference type="PANTHER" id="PTHR45651">
    <property type="entry name" value="CYCLIC NUCLEOTIDE-GATED ION CHANNEL 15-RELATED-RELATED"/>
    <property type="match status" value="1"/>
</dbReference>
<dbReference type="SUPFAM" id="SSF51206">
    <property type="entry name" value="cAMP-binding domain-like"/>
    <property type="match status" value="1"/>
</dbReference>
<dbReference type="Proteomes" id="UP000515124">
    <property type="component" value="Unplaced"/>
</dbReference>
<keyword evidence="1" id="KW-1071">Ligand-gated ion channel</keyword>
<dbReference type="GeneID" id="110745652"/>
<feature type="transmembrane region" description="Helical" evidence="3">
    <location>
        <begin position="80"/>
        <end position="103"/>
    </location>
</feature>
<accession>A0A6P5RF66</accession>
<keyword evidence="1" id="KW-0406">Ion transport</keyword>
<name>A0A6P5RF66_PRUAV</name>
<evidence type="ECO:0000259" key="4">
    <source>
        <dbReference type="PROSITE" id="PS50042"/>
    </source>
</evidence>
<feature type="domain" description="Cyclic nucleotide-binding" evidence="4">
    <location>
        <begin position="502"/>
        <end position="574"/>
    </location>
</feature>
<feature type="transmembrane region" description="Helical" evidence="3">
    <location>
        <begin position="384"/>
        <end position="402"/>
    </location>
</feature>
<proteinExistence type="predicted"/>
<dbReference type="RefSeq" id="XP_021801467.1">
    <property type="nucleotide sequence ID" value="XM_021945775.1"/>
</dbReference>
<dbReference type="KEGG" id="pavi:110745652"/>
<dbReference type="InterPro" id="IPR014710">
    <property type="entry name" value="RmlC-like_jellyroll"/>
</dbReference>
<protein>
    <submittedName>
        <fullName evidence="6">Cyclic nucleotide-gated ion channel 1-like</fullName>
    </submittedName>
</protein>
<evidence type="ECO:0000256" key="2">
    <source>
        <dbReference type="ARBA" id="ARBA00023303"/>
    </source>
</evidence>
<keyword evidence="3" id="KW-0812">Transmembrane</keyword>
<feature type="transmembrane region" description="Helical" evidence="3">
    <location>
        <begin position="123"/>
        <end position="142"/>
    </location>
</feature>
<evidence type="ECO:0000256" key="1">
    <source>
        <dbReference type="ARBA" id="ARBA00023286"/>
    </source>
</evidence>
<keyword evidence="2" id="KW-0407">Ion channel</keyword>
<keyword evidence="3" id="KW-1133">Transmembrane helix</keyword>
<evidence type="ECO:0000256" key="3">
    <source>
        <dbReference type="SAM" id="Phobius"/>
    </source>
</evidence>
<dbReference type="Gene3D" id="2.60.120.10">
    <property type="entry name" value="Jelly Rolls"/>
    <property type="match status" value="1"/>
</dbReference>